<accession>F0I0M5</accession>
<dbReference type="PATRIC" id="fig|888809.3.peg.699"/>
<dbReference type="EMBL" id="AEXV01000006">
    <property type="protein sequence ID" value="EGD29836.1"/>
    <property type="molecule type" value="Genomic_DNA"/>
</dbReference>
<evidence type="ECO:0000313" key="3">
    <source>
        <dbReference type="Proteomes" id="UP000003332"/>
    </source>
</evidence>
<name>F0I0M5_STRSA</name>
<reference evidence="2 3" key="1">
    <citation type="submission" date="2011-02" db="EMBL/GenBank/DDBJ databases">
        <authorList>
            <person name="Muzny D."/>
            <person name="Qin X."/>
            <person name="Deng J."/>
            <person name="Jiang H."/>
            <person name="Liu Y."/>
            <person name="Qu J."/>
            <person name="Song X.-Z."/>
            <person name="Zhang L."/>
            <person name="Thornton R."/>
            <person name="Coyle M."/>
            <person name="Francisco L."/>
            <person name="Jackson L."/>
            <person name="Javaid M."/>
            <person name="Korchina V."/>
            <person name="Kovar C."/>
            <person name="Mata R."/>
            <person name="Mathew T."/>
            <person name="Ngo R."/>
            <person name="Nguyen L."/>
            <person name="Nguyen N."/>
            <person name="Okwuonu G."/>
            <person name="Ongeri F."/>
            <person name="Pham C."/>
            <person name="Simmons D."/>
            <person name="Wilczek-Boney K."/>
            <person name="Hale W."/>
            <person name="Jakkamsetti A."/>
            <person name="Pham P."/>
            <person name="Ruth R."/>
            <person name="San Lucas F."/>
            <person name="Warren J."/>
            <person name="Zhang J."/>
            <person name="Zhao Z."/>
            <person name="Zhou C."/>
            <person name="Zhu D."/>
            <person name="Lee S."/>
            <person name="Bess C."/>
            <person name="Blankenburg K."/>
            <person name="Forbes L."/>
            <person name="Fu Q."/>
            <person name="Gubbala S."/>
            <person name="Hirani K."/>
            <person name="Jayaseelan J.C."/>
            <person name="Lara F."/>
            <person name="Munidasa M."/>
            <person name="Palculict T."/>
            <person name="Patil S."/>
            <person name="Pu L.-L."/>
            <person name="Saada N."/>
            <person name="Tang L."/>
            <person name="Weissenberger G."/>
            <person name="Zhu Y."/>
            <person name="Hemphill L."/>
            <person name="Shang Y."/>
            <person name="Youmans B."/>
            <person name="Ayvaz T."/>
            <person name="Ross M."/>
            <person name="Santibanez J."/>
            <person name="Aqrawi P."/>
            <person name="Gross S."/>
            <person name="Joshi V."/>
            <person name="Fowler G."/>
            <person name="Nazareth L."/>
            <person name="Reid J."/>
            <person name="Worley K."/>
            <person name="Petrosino J."/>
            <person name="Highlander S."/>
            <person name="Gibbs R."/>
        </authorList>
    </citation>
    <scope>NUCLEOTIDE SEQUENCE [LARGE SCALE GENOMIC DNA]</scope>
    <source>
        <strain evidence="2 3">SK72</strain>
    </source>
</reference>
<dbReference type="HOGENOM" id="CLU_213974_0_0_9"/>
<feature type="transmembrane region" description="Helical" evidence="1">
    <location>
        <begin position="7"/>
        <end position="26"/>
    </location>
</feature>
<keyword evidence="1" id="KW-1133">Transmembrane helix</keyword>
<dbReference type="AlphaFoldDB" id="F0I0M5"/>
<comment type="caution">
    <text evidence="2">The sequence shown here is derived from an EMBL/GenBank/DDBJ whole genome shotgun (WGS) entry which is preliminary data.</text>
</comment>
<keyword evidence="1" id="KW-0472">Membrane</keyword>
<organism evidence="2 3">
    <name type="scientific">Streptococcus sanguinis SK72</name>
    <dbReference type="NCBI Taxonomy" id="888809"/>
    <lineage>
        <taxon>Bacteria</taxon>
        <taxon>Bacillati</taxon>
        <taxon>Bacillota</taxon>
        <taxon>Bacilli</taxon>
        <taxon>Lactobacillales</taxon>
        <taxon>Streptococcaceae</taxon>
        <taxon>Streptococcus</taxon>
    </lineage>
</organism>
<gene>
    <name evidence="2" type="ORF">HMPREF9381_0715</name>
</gene>
<keyword evidence="1" id="KW-0812">Transmembrane</keyword>
<dbReference type="Proteomes" id="UP000003332">
    <property type="component" value="Unassembled WGS sequence"/>
</dbReference>
<proteinExistence type="predicted"/>
<sequence length="53" mass="6045">MPVQLDVIFYSDLHLHLVSLFLSLFYQKKDKIALLSVAALIFFPTMICGIMVT</sequence>
<feature type="transmembrane region" description="Helical" evidence="1">
    <location>
        <begin position="32"/>
        <end position="52"/>
    </location>
</feature>
<evidence type="ECO:0000313" key="2">
    <source>
        <dbReference type="EMBL" id="EGD29836.1"/>
    </source>
</evidence>
<protein>
    <submittedName>
        <fullName evidence="2">Uncharacterized protein</fullName>
    </submittedName>
</protein>
<evidence type="ECO:0000256" key="1">
    <source>
        <dbReference type="SAM" id="Phobius"/>
    </source>
</evidence>